<dbReference type="OrthoDB" id="7478151at2"/>
<dbReference type="Pfam" id="PF23987">
    <property type="entry name" value="Phage_holin_10"/>
    <property type="match status" value="1"/>
</dbReference>
<keyword evidence="3" id="KW-1185">Reference proteome</keyword>
<protein>
    <recommendedName>
        <fullName evidence="4">Holin</fullName>
    </recommendedName>
</protein>
<name>A0A4R7BZS6_9HYPH</name>
<dbReference type="InterPro" id="IPR058159">
    <property type="entry name" value="Phage_holin_10"/>
</dbReference>
<keyword evidence="1" id="KW-0812">Transmembrane</keyword>
<evidence type="ECO:0000313" key="2">
    <source>
        <dbReference type="EMBL" id="TDR90275.1"/>
    </source>
</evidence>
<dbReference type="EMBL" id="SNZR01000013">
    <property type="protein sequence ID" value="TDR90275.1"/>
    <property type="molecule type" value="Genomic_DNA"/>
</dbReference>
<gene>
    <name evidence="2" type="ORF">EV668_3121</name>
</gene>
<dbReference type="RefSeq" id="WP_133771540.1">
    <property type="nucleotide sequence ID" value="NZ_SNZR01000013.1"/>
</dbReference>
<dbReference type="Proteomes" id="UP000295122">
    <property type="component" value="Unassembled WGS sequence"/>
</dbReference>
<keyword evidence="1" id="KW-0472">Membrane</keyword>
<evidence type="ECO:0008006" key="4">
    <source>
        <dbReference type="Google" id="ProtNLM"/>
    </source>
</evidence>
<proteinExistence type="predicted"/>
<dbReference type="AlphaFoldDB" id="A0A4R7BZS6"/>
<accession>A0A4R7BZS6</accession>
<comment type="caution">
    <text evidence="2">The sequence shown here is derived from an EMBL/GenBank/DDBJ whole genome shotgun (WGS) entry which is preliminary data.</text>
</comment>
<feature type="transmembrane region" description="Helical" evidence="1">
    <location>
        <begin position="31"/>
        <end position="50"/>
    </location>
</feature>
<evidence type="ECO:0000256" key="1">
    <source>
        <dbReference type="SAM" id="Phobius"/>
    </source>
</evidence>
<reference evidence="2 3" key="1">
    <citation type="submission" date="2019-03" db="EMBL/GenBank/DDBJ databases">
        <title>Genomic Encyclopedia of Type Strains, Phase IV (KMG-IV): sequencing the most valuable type-strain genomes for metagenomic binning, comparative biology and taxonomic classification.</title>
        <authorList>
            <person name="Goeker M."/>
        </authorList>
    </citation>
    <scope>NUCLEOTIDE SEQUENCE [LARGE SCALE GENOMIC DNA]</scope>
    <source>
        <strain evidence="2 3">DSM 25903</strain>
    </source>
</reference>
<keyword evidence="1" id="KW-1133">Transmembrane helix</keyword>
<sequence length="104" mass="10751">MNSTIILSLVRQFLLAGGGSLVTLGYLDADTMNQIVGALMVLIASGWALYERRAAGLAKSAVHADPKAVMYELAKAPEVAKIVTTSPTVALEVPSRKVVGPAGG</sequence>
<evidence type="ECO:0000313" key="3">
    <source>
        <dbReference type="Proteomes" id="UP000295122"/>
    </source>
</evidence>
<organism evidence="2 3">
    <name type="scientific">Enterovirga rhinocerotis</name>
    <dbReference type="NCBI Taxonomy" id="1339210"/>
    <lineage>
        <taxon>Bacteria</taxon>
        <taxon>Pseudomonadati</taxon>
        <taxon>Pseudomonadota</taxon>
        <taxon>Alphaproteobacteria</taxon>
        <taxon>Hyphomicrobiales</taxon>
        <taxon>Methylobacteriaceae</taxon>
        <taxon>Enterovirga</taxon>
    </lineage>
</organism>